<dbReference type="Proteomes" id="UP000326837">
    <property type="component" value="Chromosome"/>
</dbReference>
<protein>
    <submittedName>
        <fullName evidence="2">Uncharacterized protein</fullName>
    </submittedName>
</protein>
<feature type="region of interest" description="Disordered" evidence="1">
    <location>
        <begin position="402"/>
        <end position="425"/>
    </location>
</feature>
<dbReference type="EMBL" id="AP021861">
    <property type="protein sequence ID" value="BBO33090.1"/>
    <property type="molecule type" value="Genomic_DNA"/>
</dbReference>
<organism evidence="2 3">
    <name type="scientific">Lacipirellula parvula</name>
    <dbReference type="NCBI Taxonomy" id="2650471"/>
    <lineage>
        <taxon>Bacteria</taxon>
        <taxon>Pseudomonadati</taxon>
        <taxon>Planctomycetota</taxon>
        <taxon>Planctomycetia</taxon>
        <taxon>Pirellulales</taxon>
        <taxon>Lacipirellulaceae</taxon>
        <taxon>Lacipirellula</taxon>
    </lineage>
</organism>
<evidence type="ECO:0000313" key="2">
    <source>
        <dbReference type="EMBL" id="BBO33090.1"/>
    </source>
</evidence>
<accession>A0A5K7X8V8</accession>
<gene>
    <name evidence="2" type="ORF">PLANPX_2702</name>
</gene>
<dbReference type="AlphaFoldDB" id="A0A5K7X8V8"/>
<evidence type="ECO:0000313" key="3">
    <source>
        <dbReference type="Proteomes" id="UP000326837"/>
    </source>
</evidence>
<keyword evidence="3" id="KW-1185">Reference proteome</keyword>
<dbReference type="KEGG" id="lpav:PLANPX_2702"/>
<name>A0A5K7X8V8_9BACT</name>
<evidence type="ECO:0000256" key="1">
    <source>
        <dbReference type="SAM" id="MobiDB-lite"/>
    </source>
</evidence>
<reference evidence="3" key="1">
    <citation type="submission" date="2019-10" db="EMBL/GenBank/DDBJ databases">
        <title>Lacipirellula parvula gen. nov., sp. nov., representing a lineage of planctomycetes widespread in freshwater anoxic habitats, and description of the family Lacipirellulaceae.</title>
        <authorList>
            <person name="Dedysh S.N."/>
            <person name="Kulichevskaya I.S."/>
            <person name="Beletsky A.V."/>
            <person name="Rakitin A.L."/>
            <person name="Mardanov A.V."/>
            <person name="Ivanova A.A."/>
            <person name="Saltykova V.X."/>
            <person name="Rijpstra W.I.C."/>
            <person name="Sinninghe Damste J.S."/>
            <person name="Ravin N.V."/>
        </authorList>
    </citation>
    <scope>NUCLEOTIDE SEQUENCE [LARGE SCALE GENOMIC DNA]</scope>
    <source>
        <strain evidence="3">PX69</strain>
    </source>
</reference>
<sequence>MLAMLASRYVIFAKDAPRSLPIPAVRPKLLRALLFDPHSGCAPAQNPLGDDMSRLVRRRIAAGLCTFALFGANALPVRSAPPQQQAKPAMQRSATAFVPGNGACINFVGDDFEEAGWSYDHRHPKSSREQDEQVRYPMGKSLNDKWHEGPERGQPDQLQVIKLPEPGLEGSEHGLLMRTRNSYIPGRNIREVHQDDLIANCVSRLSGGIPVSERPSVVTRVYLPPAEQWEQRSGPHFGYRSSVSTMTVGKTKGLFSLSRENEVEPYWPGMWIHFRPAGTRGAKEASAYLTVRSNRLGHDFPAKEITEFGWWTLGMSFSPDGMVHYYAKQGVEDLTEADYLTSQFPYGYQAKQFRTYFFDVCNRSDGQTWSTPFVIDDPKLYVGSPGRINAIVANKERQAEQMAARRAAAQERAAMQKSSRSTQKR</sequence>
<feature type="compositionally biased region" description="Low complexity" evidence="1">
    <location>
        <begin position="402"/>
        <end position="416"/>
    </location>
</feature>
<proteinExistence type="predicted"/>